<evidence type="ECO:0000313" key="1">
    <source>
        <dbReference type="EMBL" id="STV29493.1"/>
    </source>
</evidence>
<dbReference type="AlphaFoldDB" id="A0A378B4I4"/>
<gene>
    <name evidence="1" type="ORF">NCTC204_05290</name>
</gene>
<reference evidence="1 2" key="1">
    <citation type="submission" date="2018-06" db="EMBL/GenBank/DDBJ databases">
        <authorList>
            <consortium name="Pathogen Informatics"/>
            <person name="Doyle S."/>
        </authorList>
    </citation>
    <scope>NUCLEOTIDE SEQUENCE [LARGE SCALE GENOMIC DNA]</scope>
    <source>
        <strain evidence="1 2">NCTC204</strain>
    </source>
</reference>
<evidence type="ECO:0000313" key="2">
    <source>
        <dbReference type="Proteomes" id="UP000255192"/>
    </source>
</evidence>
<protein>
    <submittedName>
        <fullName evidence="1">Uncharacterized protein</fullName>
    </submittedName>
</protein>
<dbReference type="Proteomes" id="UP000255192">
    <property type="component" value="Unassembled WGS sequence"/>
</dbReference>
<sequence length="238" mass="25749">MLWTLDNRLGGALFLNLSLAKHHDPVGAFGGQRQIVGDKQHGGTRLATQDIEQVENALLHRDVEGAGGLVGNNQIRLQGNGDGYQHPLFHPARQLMRILVKTLFRVAETDFSEQVKNLLSALSGGEGLMQPEDLFHLLTNGFYRVERITGILRDQADAHSAQAVQAFIRPVANHFAIEDNPPGIPAGIIRQQADNGLRGGGFPRAGFSDEGQHFAALDGKADVVHHLAPFAPRAVADA</sequence>
<proteinExistence type="predicted"/>
<organism evidence="1 2">
    <name type="scientific">Klebsiella pneumoniae</name>
    <dbReference type="NCBI Taxonomy" id="573"/>
    <lineage>
        <taxon>Bacteria</taxon>
        <taxon>Pseudomonadati</taxon>
        <taxon>Pseudomonadota</taxon>
        <taxon>Gammaproteobacteria</taxon>
        <taxon>Enterobacterales</taxon>
        <taxon>Enterobacteriaceae</taxon>
        <taxon>Klebsiella/Raoultella group</taxon>
        <taxon>Klebsiella</taxon>
        <taxon>Klebsiella pneumoniae complex</taxon>
    </lineage>
</organism>
<name>A0A378B4I4_KLEPN</name>
<dbReference type="AntiFam" id="ANF00142">
    <property type="entry name" value="Shadow ORF (opposite yadG)"/>
</dbReference>
<dbReference type="EMBL" id="UGMD01000002">
    <property type="protein sequence ID" value="STV29493.1"/>
    <property type="molecule type" value="Genomic_DNA"/>
</dbReference>
<accession>A0A378B4I4</accession>
<dbReference type="AntiFam" id="ANF00095">
    <property type="entry name" value="Shadow ORF (opposite ABC transporters)"/>
</dbReference>